<dbReference type="OrthoDB" id="3365698at2759"/>
<reference evidence="1" key="2">
    <citation type="submission" date="2021-10" db="EMBL/GenBank/DDBJ databases">
        <title>Phylogenomics reveals ancestral predisposition of the termite-cultivated fungus Termitomyces towards a domesticated lifestyle.</title>
        <authorList>
            <person name="Auxier B."/>
            <person name="Grum-Grzhimaylo A."/>
            <person name="Cardenas M.E."/>
            <person name="Lodge J.D."/>
            <person name="Laessoe T."/>
            <person name="Pedersen O."/>
            <person name="Smith M.E."/>
            <person name="Kuyper T.W."/>
            <person name="Franco-Molano E.A."/>
            <person name="Baroni T.J."/>
            <person name="Aanen D.K."/>
        </authorList>
    </citation>
    <scope>NUCLEOTIDE SEQUENCE</scope>
    <source>
        <strain evidence="1">D49</strain>
    </source>
</reference>
<name>A0A9P7GFJ0_9AGAR</name>
<evidence type="ECO:0008006" key="3">
    <source>
        <dbReference type="Google" id="ProtNLM"/>
    </source>
</evidence>
<dbReference type="SUPFAM" id="SSF52047">
    <property type="entry name" value="RNI-like"/>
    <property type="match status" value="1"/>
</dbReference>
<sequence length="589" mass="66454">DDPNDAHISILLETGNKILSEMDRNRCRELLMGAEIKLRNLDNHQATVLQSDDDSHNADSELDFRERREISARIDSLRVALSPQKYVPVEILAEIFVKSAQLFLHHDHKASPWSLRSVCSRWRSVAIQESRLWCTGMIDDRWTSPTPESSLRFLQAFIATTGPLSISVALNAPSDALSQFLLPNSHRLTRLWLSFDTTGKMLAFFALPGCHFPILVDLVLEVSVRLENPDTPTVVCEINRRKVFATASQLRKLTLIAFFGDEVWDTFLQLQFPWAQLTHLDIKVWKSTHKKALQILSQCRDLQSLKCMVDPVTLAGLVELKSSLFLPHLRSFETFGLMCPQDSILNHELPWHELINLDITIRAYFSSEMLYTLIRRCPRLETLRAFVPPRGPAKIPEIKITLPFLHTLDLCLLRDPWLVELLDAPSLLTLKVLHAQIALVTARLLAMITRLGHACQVRTLEIRTENEKEGFRTDTAMGDLLSAVPHVSKFVCTGSIIGTDSLQAIGVGSLLPRMEVLECMVDSPGAYLDMIEAQLAAKGNLIVGKAMVLDRPRNFDNVEETLQGINNEQGTRFAIQSVSSRFDVRNTQS</sequence>
<dbReference type="Gene3D" id="3.80.10.10">
    <property type="entry name" value="Ribonuclease Inhibitor"/>
    <property type="match status" value="1"/>
</dbReference>
<reference evidence="1" key="1">
    <citation type="submission" date="2021-02" db="EMBL/GenBank/DDBJ databases">
        <authorList>
            <person name="Nieuwenhuis M."/>
            <person name="Van De Peppel L.J.J."/>
        </authorList>
    </citation>
    <scope>NUCLEOTIDE SEQUENCE</scope>
    <source>
        <strain evidence="1">D49</strain>
    </source>
</reference>
<evidence type="ECO:0000313" key="2">
    <source>
        <dbReference type="Proteomes" id="UP000717328"/>
    </source>
</evidence>
<dbReference type="AlphaFoldDB" id="A0A9P7GFJ0"/>
<evidence type="ECO:0000313" key="1">
    <source>
        <dbReference type="EMBL" id="KAG5649614.1"/>
    </source>
</evidence>
<feature type="non-terminal residue" evidence="1">
    <location>
        <position position="1"/>
    </location>
</feature>
<dbReference type="EMBL" id="JABCKI010000834">
    <property type="protein sequence ID" value="KAG5649614.1"/>
    <property type="molecule type" value="Genomic_DNA"/>
</dbReference>
<accession>A0A9P7GFJ0</accession>
<comment type="caution">
    <text evidence="1">The sequence shown here is derived from an EMBL/GenBank/DDBJ whole genome shotgun (WGS) entry which is preliminary data.</text>
</comment>
<dbReference type="Proteomes" id="UP000717328">
    <property type="component" value="Unassembled WGS sequence"/>
</dbReference>
<organism evidence="1 2">
    <name type="scientific">Sphagnurus paluster</name>
    <dbReference type="NCBI Taxonomy" id="117069"/>
    <lineage>
        <taxon>Eukaryota</taxon>
        <taxon>Fungi</taxon>
        <taxon>Dikarya</taxon>
        <taxon>Basidiomycota</taxon>
        <taxon>Agaricomycotina</taxon>
        <taxon>Agaricomycetes</taxon>
        <taxon>Agaricomycetidae</taxon>
        <taxon>Agaricales</taxon>
        <taxon>Tricholomatineae</taxon>
        <taxon>Lyophyllaceae</taxon>
        <taxon>Sphagnurus</taxon>
    </lineage>
</organism>
<gene>
    <name evidence="1" type="ORF">H0H81_002830</name>
</gene>
<protein>
    <recommendedName>
        <fullName evidence="3">F-box domain-containing protein</fullName>
    </recommendedName>
</protein>
<dbReference type="InterPro" id="IPR032675">
    <property type="entry name" value="LRR_dom_sf"/>
</dbReference>
<keyword evidence="2" id="KW-1185">Reference proteome</keyword>
<proteinExistence type="predicted"/>